<feature type="transmembrane region" description="Helical" evidence="2">
    <location>
        <begin position="972"/>
        <end position="994"/>
    </location>
</feature>
<dbReference type="Proteomes" id="UP000039865">
    <property type="component" value="Unassembled WGS sequence"/>
</dbReference>
<evidence type="ECO:0000256" key="2">
    <source>
        <dbReference type="SAM" id="Phobius"/>
    </source>
</evidence>
<feature type="transmembrane region" description="Helical" evidence="2">
    <location>
        <begin position="1050"/>
        <end position="1068"/>
    </location>
</feature>
<dbReference type="EMBL" id="CCKQ01012215">
    <property type="protein sequence ID" value="CDW83823.1"/>
    <property type="molecule type" value="Genomic_DNA"/>
</dbReference>
<protein>
    <submittedName>
        <fullName evidence="3">Cadg domain containing protein</fullName>
    </submittedName>
</protein>
<dbReference type="InParanoid" id="A0A078ASF1"/>
<feature type="region of interest" description="Disordered" evidence="1">
    <location>
        <begin position="1308"/>
        <end position="1349"/>
    </location>
</feature>
<evidence type="ECO:0000256" key="1">
    <source>
        <dbReference type="SAM" id="MobiDB-lite"/>
    </source>
</evidence>
<accession>A0A078ASF1</accession>
<sequence>MHVIQSNQDSDNSPNDKEDWIALGGHSQSQAIVQTTSNKRAFMALLQYIAGLKWAYYDQSETLASIASCKFASNGLQVVFLTTKPMHIIVIETLTGSIINMLKTSNRNEQTIYGLESRIQSNAGVFLGYQSFNGEQPKNWVIMEFNQTSGQTLWAMYVGTIDSATQLQELAYTGVQNDYERLYLVGRNGQNQNMIASIDSSIGRSITKFQKIYTQNSPNFRIKHVSVKQLTLAMCGDDGIPVGTVEYDKVWASFATITKSNDNLNYQRDYQFNHPNNKYCGGVFTDAQYLYVLVISDRYTAGHYQAFIYKKDIVQFTDNHLKAIDLSPSTSVLYPIINTFQVKAENGKRTFFFSGSTDAIANVNLNKRTNFVQKFTFDATTYSCIAQNNYDSLIGQFLTNEGSTSTFIGSTQALGLWVDSSSNIINGVSFDNLTQVDYQNSLKLDRIKYFPKSHDACQNLPKTTTMNKILEDQTYYVSQSAKYYRFETFNQIIGNKICSDITFFFFAELKQGTELPSFIKFDGSNRIFQVFTNLTQNAKSYDIKVTGYPSIGEPTSFYWTLNIKQNLPPKFSSTLKNAKLYYYELKRIQLPEISLVTDAQVFISVTLHDKLYLPQWIDYDPTKMQISFNPNSSKNIGQYDIDVILTESISFLTTTVTFTAFVVDKNFNLTDADKYQYFDVKLEAFNDGLVTLMFSTILVNYNSINLTQSLQLRITGDAEFEDDTQIDDGVASPYSFTYTVLNINQTNIDFQLYFDNPSQIGLFRNPDYINVKFLNNKTFLGEKLEVVRNTSLNSQAVLPRLIKYQAISVIRGTKLNHMIRLILLLQFMEYLPLLNLNLPTFLVFGFSDISYYCFSWTRQRSIYRHLFEDNDGQSFGFIYRYIGIQSKNFLNNIGDIFLITSLLIFIYLILYVMSKACQNRISIVKYIMNARDLYNLNSIILYLDLLFFPLMVLGFKSINLGKSNKYQGIVSFFFALTVTVIMLCFFALCIILIFKKFGRLNEGTKKQKYGSLYQDLKTDSKVSVVGHQFQLFRSLLLALTIVYLDSYPKIQTSAIFSLTTILQLYYLIYQPYEKGLDNIISIINESTLLVVAIFYFFFSDMTYKISPKMTAGWYLIFSYTFIILVNGGFIIYKIIYDFRIKKGWIKQSQNLSGDSQTVQIKPEKGDGVDSFNTKEIPNEIDESKKYKRRRSTKVKNQDDNVAVFYDQSPNQNHKQGALNQQQYKNVKINESNITDMSVYNDQRQNYVAQDIVYQDLELDVEGGQIPQFVPKSKQTLDSDRNVFSTNDVMPITKQYFRRILNRNEDKISNGEDAQSMSSNQNQQQNKYIRANPRTVKIKSEFKKKEYKDD</sequence>
<evidence type="ECO:0000313" key="3">
    <source>
        <dbReference type="EMBL" id="CDW83823.1"/>
    </source>
</evidence>
<gene>
    <name evidence="3" type="primary">Contig13913.g14853</name>
    <name evidence="3" type="ORF">STYLEM_12874</name>
</gene>
<keyword evidence="2" id="KW-1133">Transmembrane helix</keyword>
<feature type="transmembrane region" description="Helical" evidence="2">
    <location>
        <begin position="1080"/>
        <end position="1099"/>
    </location>
</feature>
<dbReference type="InterPro" id="IPR015919">
    <property type="entry name" value="Cadherin-like_sf"/>
</dbReference>
<reference evidence="3 4" key="1">
    <citation type="submission" date="2014-06" db="EMBL/GenBank/DDBJ databases">
        <authorList>
            <person name="Swart Estienne"/>
        </authorList>
    </citation>
    <scope>NUCLEOTIDE SEQUENCE [LARGE SCALE GENOMIC DNA]</scope>
    <source>
        <strain evidence="3 4">130c</strain>
    </source>
</reference>
<feature type="compositionally biased region" description="Basic and acidic residues" evidence="1">
    <location>
        <begin position="1337"/>
        <end position="1349"/>
    </location>
</feature>
<feature type="compositionally biased region" description="Low complexity" evidence="1">
    <location>
        <begin position="1314"/>
        <end position="1325"/>
    </location>
</feature>
<keyword evidence="2" id="KW-0812">Transmembrane</keyword>
<proteinExistence type="predicted"/>
<dbReference type="SUPFAM" id="SSF49313">
    <property type="entry name" value="Cadherin-like"/>
    <property type="match status" value="1"/>
</dbReference>
<name>A0A078ASF1_STYLE</name>
<keyword evidence="2" id="KW-0472">Membrane</keyword>
<feature type="transmembrane region" description="Helical" evidence="2">
    <location>
        <begin position="1111"/>
        <end position="1132"/>
    </location>
</feature>
<feature type="transmembrane region" description="Helical" evidence="2">
    <location>
        <begin position="896"/>
        <end position="913"/>
    </location>
</feature>
<evidence type="ECO:0000313" key="4">
    <source>
        <dbReference type="Proteomes" id="UP000039865"/>
    </source>
</evidence>
<keyword evidence="4" id="KW-1185">Reference proteome</keyword>
<dbReference type="GO" id="GO:0055085">
    <property type="term" value="P:transmembrane transport"/>
    <property type="evidence" value="ECO:0007669"/>
    <property type="project" value="TreeGrafter"/>
</dbReference>
<feature type="transmembrane region" description="Helical" evidence="2">
    <location>
        <begin position="933"/>
        <end position="952"/>
    </location>
</feature>
<dbReference type="PANTHER" id="PTHR31145:SF6">
    <property type="entry name" value="INTEGRAL MEMBRANE PROTEIN (AFU_ORTHOLOGUE AFUA_7G01610)"/>
    <property type="match status" value="1"/>
</dbReference>
<dbReference type="InterPro" id="IPR040241">
    <property type="entry name" value="TRP_Flc/Pkd2-like"/>
</dbReference>
<dbReference type="GO" id="GO:0005509">
    <property type="term" value="F:calcium ion binding"/>
    <property type="evidence" value="ECO:0007669"/>
    <property type="project" value="InterPro"/>
</dbReference>
<dbReference type="GO" id="GO:0016020">
    <property type="term" value="C:membrane"/>
    <property type="evidence" value="ECO:0007669"/>
    <property type="project" value="InterPro"/>
</dbReference>
<organism evidence="3 4">
    <name type="scientific">Stylonychia lemnae</name>
    <name type="common">Ciliate</name>
    <dbReference type="NCBI Taxonomy" id="5949"/>
    <lineage>
        <taxon>Eukaryota</taxon>
        <taxon>Sar</taxon>
        <taxon>Alveolata</taxon>
        <taxon>Ciliophora</taxon>
        <taxon>Intramacronucleata</taxon>
        <taxon>Spirotrichea</taxon>
        <taxon>Stichotrichia</taxon>
        <taxon>Sporadotrichida</taxon>
        <taxon>Oxytrichidae</taxon>
        <taxon>Stylonychinae</taxon>
        <taxon>Stylonychia</taxon>
    </lineage>
</organism>
<dbReference type="PANTHER" id="PTHR31145">
    <property type="entry name" value="INTEGRAL MEMBRANE PROTEIN (AFU_ORTHOLOGUE AFUA_7G01610)"/>
    <property type="match status" value="1"/>
</dbReference>